<dbReference type="Proteomes" id="UP000316270">
    <property type="component" value="Chromosome 12"/>
</dbReference>
<dbReference type="EMBL" id="CP042196">
    <property type="protein sequence ID" value="QDS74970.1"/>
    <property type="molecule type" value="Genomic_DNA"/>
</dbReference>
<keyword evidence="2" id="KW-1185">Reference proteome</keyword>
<dbReference type="AlphaFoldDB" id="A0A517LH57"/>
<proteinExistence type="predicted"/>
<accession>A0A517LH57</accession>
<gene>
    <name evidence="1" type="ORF">FKW77_005037</name>
</gene>
<name>A0A517LH57_9PEZI</name>
<reference evidence="1 2" key="1">
    <citation type="submission" date="2019-07" db="EMBL/GenBank/DDBJ databases">
        <title>Finished genome of Venturia effusa.</title>
        <authorList>
            <person name="Young C.A."/>
            <person name="Cox M.P."/>
            <person name="Ganley A.R.D."/>
            <person name="David W.J."/>
        </authorList>
    </citation>
    <scope>NUCLEOTIDE SEQUENCE [LARGE SCALE GENOMIC DNA]</scope>
    <source>
        <strain evidence="2">albino</strain>
    </source>
</reference>
<evidence type="ECO:0000313" key="2">
    <source>
        <dbReference type="Proteomes" id="UP000316270"/>
    </source>
</evidence>
<organism evidence="1 2">
    <name type="scientific">Venturia effusa</name>
    <dbReference type="NCBI Taxonomy" id="50376"/>
    <lineage>
        <taxon>Eukaryota</taxon>
        <taxon>Fungi</taxon>
        <taxon>Dikarya</taxon>
        <taxon>Ascomycota</taxon>
        <taxon>Pezizomycotina</taxon>
        <taxon>Dothideomycetes</taxon>
        <taxon>Pleosporomycetidae</taxon>
        <taxon>Venturiales</taxon>
        <taxon>Venturiaceae</taxon>
        <taxon>Venturia</taxon>
    </lineage>
</organism>
<protein>
    <submittedName>
        <fullName evidence="1">Uncharacterized protein</fullName>
    </submittedName>
</protein>
<sequence>MIRTSIKRDPANKDIISVKDESSMPYLAYKVFYLRDQRQVAIADGASDLKEIGPIKPKRHRRISLSALSLRRQQFGHREGGKGVLSASRIRARVLFNDKQKHEARQKKLSM</sequence>
<evidence type="ECO:0000313" key="1">
    <source>
        <dbReference type="EMBL" id="QDS74970.1"/>
    </source>
</evidence>